<accession>A0A1M7ZHX1</accession>
<name>A0A1M7ZHX1_9BACT</name>
<reference evidence="2" key="1">
    <citation type="submission" date="2016-12" db="EMBL/GenBank/DDBJ databases">
        <authorList>
            <person name="Varghese N."/>
            <person name="Submissions S."/>
        </authorList>
    </citation>
    <scope>NUCLEOTIDE SEQUENCE [LARGE SCALE GENOMIC DNA]</scope>
    <source>
        <strain evidence="2">DSM 25035</strain>
    </source>
</reference>
<organism evidence="1 2">
    <name type="scientific">Algoriphagus zhangzhouensis</name>
    <dbReference type="NCBI Taxonomy" id="1073327"/>
    <lineage>
        <taxon>Bacteria</taxon>
        <taxon>Pseudomonadati</taxon>
        <taxon>Bacteroidota</taxon>
        <taxon>Cytophagia</taxon>
        <taxon>Cytophagales</taxon>
        <taxon>Cyclobacteriaceae</taxon>
        <taxon>Algoriphagus</taxon>
    </lineage>
</organism>
<protein>
    <recommendedName>
        <fullName evidence="3">Glycosyl transferases group 1</fullName>
    </recommendedName>
</protein>
<sequence length="318" mass="37063">MEPLEILNIPNYYSSYYLFGFSQRFDLKYRPENRFERFNNRPFLIFRYKGKIGVIDNNDPHGTKPDLYDAVDLYFVTNKLKGNPNYEQSKIRPLFPHYPINILGLYLRTFGVSLIKKVPLKKLIHQLHILRKRPVFSMDKKSYSFHNYVFFSSNLWKKEPLTNQIRADFMQACQEDERINFEGGFVKRGDGDAMGFSDFVSEKIYPPKVFSDLSSKTLFALNNPAVLGAVSWRLAEYLSSGTFVISYPEAIELPVAMEHGKEIHYVEKSNDFKEVFDLIFDTPDYHHAISIGARAYFEKYCTPQAQVQYVLEILVGSN</sequence>
<evidence type="ECO:0000313" key="1">
    <source>
        <dbReference type="EMBL" id="SHO64491.1"/>
    </source>
</evidence>
<proteinExistence type="predicted"/>
<dbReference type="EMBL" id="FRXN01000005">
    <property type="protein sequence ID" value="SHO64491.1"/>
    <property type="molecule type" value="Genomic_DNA"/>
</dbReference>
<dbReference type="OrthoDB" id="6336595at2"/>
<keyword evidence="2" id="KW-1185">Reference proteome</keyword>
<dbReference type="STRING" id="1073327.SAMN04488108_3486"/>
<evidence type="ECO:0000313" key="2">
    <source>
        <dbReference type="Proteomes" id="UP000184609"/>
    </source>
</evidence>
<dbReference type="AlphaFoldDB" id="A0A1M7ZHX1"/>
<evidence type="ECO:0008006" key="3">
    <source>
        <dbReference type="Google" id="ProtNLM"/>
    </source>
</evidence>
<dbReference type="Proteomes" id="UP000184609">
    <property type="component" value="Unassembled WGS sequence"/>
</dbReference>
<gene>
    <name evidence="1" type="ORF">SAMN04488108_3486</name>
</gene>
<dbReference type="RefSeq" id="WP_073573084.1">
    <property type="nucleotide sequence ID" value="NZ_FRXN01000005.1"/>
</dbReference>